<name>A0A8S1W0U1_9CILI</name>
<sequence>MDDLILRKELIFNDTKNPEILKNIEQIKHLSWSGDYDQNKRKIGKWKAYWNGNELRDVGGYYQNGLKQGLWKELFKNYWNQAQGYEIGEYFNDQKRGRWNFIYKNKKIGCGSYKEQGLKEGKWKELSDKFWEGSQVTYDGEYQNGKKVGKWDIQYQNTHDNKQIGGGLYHHGYNEIKIGTWIEISNGFWRDQQITNKGLYKYGKKVGLWDIWYQINFGIKKYFKIGDGSYDEEGDEIKTGKWIELSDGFRDYSQIIHKGRYKNGKKIGRWRIYWRFDKYHQIGGGQYDQEGNGMKIGDWIEESDGFWRHSFVTYNGKYQNGEKVGRWDTKHNKKQIGGGSYSENGDGMKMGRWIELRRGFWRDLQVIYDGEYKNGNKVGRWDILFLKENEKEFTKIGGGSYEESGNGYKIGKWIELNYDFQKQNQIIYCCEYNNNQIVGKQVKVNLQNEVGETQNDN</sequence>
<keyword evidence="2" id="KW-1185">Reference proteome</keyword>
<evidence type="ECO:0000313" key="1">
    <source>
        <dbReference type="EMBL" id="CAD8179806.1"/>
    </source>
</evidence>
<dbReference type="Proteomes" id="UP000689195">
    <property type="component" value="Unassembled WGS sequence"/>
</dbReference>
<evidence type="ECO:0000313" key="2">
    <source>
        <dbReference type="Proteomes" id="UP000689195"/>
    </source>
</evidence>
<reference evidence="1" key="1">
    <citation type="submission" date="2021-01" db="EMBL/GenBank/DDBJ databases">
        <authorList>
            <consortium name="Genoscope - CEA"/>
            <person name="William W."/>
        </authorList>
    </citation>
    <scope>NUCLEOTIDE SEQUENCE</scope>
</reference>
<accession>A0A8S1W0U1</accession>
<organism evidence="1 2">
    <name type="scientific">Paramecium pentaurelia</name>
    <dbReference type="NCBI Taxonomy" id="43138"/>
    <lineage>
        <taxon>Eukaryota</taxon>
        <taxon>Sar</taxon>
        <taxon>Alveolata</taxon>
        <taxon>Ciliophora</taxon>
        <taxon>Intramacronucleata</taxon>
        <taxon>Oligohymenophorea</taxon>
        <taxon>Peniculida</taxon>
        <taxon>Parameciidae</taxon>
        <taxon>Paramecium</taxon>
    </lineage>
</organism>
<dbReference type="PANTHER" id="PTHR33706">
    <property type="entry name" value="MORN VARIANT REPEAT PROTEIN"/>
    <property type="match status" value="1"/>
</dbReference>
<dbReference type="PANTHER" id="PTHR33706:SF1">
    <property type="entry name" value="TPR REPEAT PROTEIN"/>
    <property type="match status" value="1"/>
</dbReference>
<proteinExistence type="predicted"/>
<gene>
    <name evidence="1" type="ORF">PPENT_87.1.T0730002</name>
</gene>
<comment type="caution">
    <text evidence="1">The sequence shown here is derived from an EMBL/GenBank/DDBJ whole genome shotgun (WGS) entry which is preliminary data.</text>
</comment>
<dbReference type="EMBL" id="CAJJDO010000073">
    <property type="protein sequence ID" value="CAD8179806.1"/>
    <property type="molecule type" value="Genomic_DNA"/>
</dbReference>
<protein>
    <submittedName>
        <fullName evidence="1">Uncharacterized protein</fullName>
    </submittedName>
</protein>
<dbReference type="AlphaFoldDB" id="A0A8S1W0U1"/>